<feature type="region of interest" description="Disordered" evidence="2">
    <location>
        <begin position="131"/>
        <end position="156"/>
    </location>
</feature>
<name>A0A382FDD3_9ZZZZ</name>
<dbReference type="Pfam" id="PF05130">
    <property type="entry name" value="FlgN"/>
    <property type="match status" value="1"/>
</dbReference>
<evidence type="ECO:0000256" key="2">
    <source>
        <dbReference type="SAM" id="MobiDB-lite"/>
    </source>
</evidence>
<proteinExistence type="predicted"/>
<keyword evidence="1" id="KW-1005">Bacterial flagellum biogenesis</keyword>
<organism evidence="3">
    <name type="scientific">marine metagenome</name>
    <dbReference type="NCBI Taxonomy" id="408172"/>
    <lineage>
        <taxon>unclassified sequences</taxon>
        <taxon>metagenomes</taxon>
        <taxon>ecological metagenomes</taxon>
    </lineage>
</organism>
<dbReference type="GO" id="GO:0044780">
    <property type="term" value="P:bacterial-type flagellum assembly"/>
    <property type="evidence" value="ECO:0007669"/>
    <property type="project" value="InterPro"/>
</dbReference>
<protein>
    <recommendedName>
        <fullName evidence="4">FlgN family protein</fullName>
    </recommendedName>
</protein>
<dbReference type="InterPro" id="IPR007809">
    <property type="entry name" value="FlgN-like"/>
</dbReference>
<evidence type="ECO:0000256" key="1">
    <source>
        <dbReference type="ARBA" id="ARBA00022795"/>
    </source>
</evidence>
<dbReference type="SUPFAM" id="SSF140566">
    <property type="entry name" value="FlgN-like"/>
    <property type="match status" value="1"/>
</dbReference>
<dbReference type="InterPro" id="IPR036679">
    <property type="entry name" value="FlgN-like_sf"/>
</dbReference>
<evidence type="ECO:0008006" key="4">
    <source>
        <dbReference type="Google" id="ProtNLM"/>
    </source>
</evidence>
<sequence>MREELTQYGEVLALMQEQQQFIINRSANELLLNLNVVNEQMEKVSVARNHREACRRALVATLNATEETTFYQMTEMLPSEVQPLLKALVEEINQLLQHIQKWLRQNHMLLSRSLDLMKQIMKGMFPSSSATAGTYGREGQVSPVTPPPSTLYEGII</sequence>
<reference evidence="3" key="1">
    <citation type="submission" date="2018-05" db="EMBL/GenBank/DDBJ databases">
        <authorList>
            <person name="Lanie J.A."/>
            <person name="Ng W.-L."/>
            <person name="Kazmierczak K.M."/>
            <person name="Andrzejewski T.M."/>
            <person name="Davidsen T.M."/>
            <person name="Wayne K.J."/>
            <person name="Tettelin H."/>
            <person name="Glass J.I."/>
            <person name="Rusch D."/>
            <person name="Podicherti R."/>
            <person name="Tsui H.-C.T."/>
            <person name="Winkler M.E."/>
        </authorList>
    </citation>
    <scope>NUCLEOTIDE SEQUENCE</scope>
</reference>
<evidence type="ECO:0000313" key="3">
    <source>
        <dbReference type="EMBL" id="SVB60679.1"/>
    </source>
</evidence>
<dbReference type="AlphaFoldDB" id="A0A382FDD3"/>
<dbReference type="EMBL" id="UINC01049203">
    <property type="protein sequence ID" value="SVB60679.1"/>
    <property type="molecule type" value="Genomic_DNA"/>
</dbReference>
<gene>
    <name evidence="3" type="ORF">METZ01_LOCUS213533</name>
</gene>
<accession>A0A382FDD3</accession>
<dbReference type="Gene3D" id="1.20.58.300">
    <property type="entry name" value="FlgN-like"/>
    <property type="match status" value="1"/>
</dbReference>